<evidence type="ECO:0000256" key="1">
    <source>
        <dbReference type="ARBA" id="ARBA00000085"/>
    </source>
</evidence>
<feature type="domain" description="Histidine kinase" evidence="12">
    <location>
        <begin position="256"/>
        <end position="462"/>
    </location>
</feature>
<gene>
    <name evidence="14" type="ORF">FXF68_16790</name>
</gene>
<dbReference type="EMBL" id="VSRQ01000003">
    <property type="protein sequence ID" value="TYK49415.1"/>
    <property type="molecule type" value="Genomic_DNA"/>
</dbReference>
<keyword evidence="6 11" id="KW-0812">Transmembrane</keyword>
<evidence type="ECO:0000256" key="2">
    <source>
        <dbReference type="ARBA" id="ARBA00004236"/>
    </source>
</evidence>
<dbReference type="Pfam" id="PF02518">
    <property type="entry name" value="HATPase_c"/>
    <property type="match status" value="1"/>
</dbReference>
<evidence type="ECO:0000256" key="4">
    <source>
        <dbReference type="ARBA" id="ARBA00022553"/>
    </source>
</evidence>
<protein>
    <recommendedName>
        <fullName evidence="3">histidine kinase</fullName>
        <ecNumber evidence="3">2.7.13.3</ecNumber>
    </recommendedName>
</protein>
<evidence type="ECO:0000259" key="13">
    <source>
        <dbReference type="PROSITE" id="PS50885"/>
    </source>
</evidence>
<dbReference type="GO" id="GO:0000155">
    <property type="term" value="F:phosphorelay sensor kinase activity"/>
    <property type="evidence" value="ECO:0007669"/>
    <property type="project" value="InterPro"/>
</dbReference>
<accession>A0A5D3FQM9</accession>
<feature type="transmembrane region" description="Helical" evidence="11">
    <location>
        <begin position="27"/>
        <end position="47"/>
    </location>
</feature>
<feature type="domain" description="HAMP" evidence="13">
    <location>
        <begin position="195"/>
        <end position="248"/>
    </location>
</feature>
<keyword evidence="7 14" id="KW-0418">Kinase</keyword>
<feature type="transmembrane region" description="Helical" evidence="11">
    <location>
        <begin position="169"/>
        <end position="191"/>
    </location>
</feature>
<proteinExistence type="predicted"/>
<dbReference type="InterPro" id="IPR036890">
    <property type="entry name" value="HATPase_C_sf"/>
</dbReference>
<dbReference type="AlphaFoldDB" id="A0A5D3FQM9"/>
<dbReference type="GO" id="GO:0005886">
    <property type="term" value="C:plasma membrane"/>
    <property type="evidence" value="ECO:0007669"/>
    <property type="project" value="UniProtKB-SubCell"/>
</dbReference>
<dbReference type="InterPro" id="IPR005467">
    <property type="entry name" value="His_kinase_dom"/>
</dbReference>
<dbReference type="PROSITE" id="PS50109">
    <property type="entry name" value="HIS_KIN"/>
    <property type="match status" value="1"/>
</dbReference>
<evidence type="ECO:0000256" key="8">
    <source>
        <dbReference type="ARBA" id="ARBA00022989"/>
    </source>
</evidence>
<dbReference type="PRINTS" id="PR00344">
    <property type="entry name" value="BCTRLSENSOR"/>
</dbReference>
<keyword evidence="9" id="KW-0902">Two-component regulatory system</keyword>
<organism evidence="14 15">
    <name type="scientific">Actinomadura decatromicini</name>
    <dbReference type="NCBI Taxonomy" id="2604572"/>
    <lineage>
        <taxon>Bacteria</taxon>
        <taxon>Bacillati</taxon>
        <taxon>Actinomycetota</taxon>
        <taxon>Actinomycetes</taxon>
        <taxon>Streptosporangiales</taxon>
        <taxon>Thermomonosporaceae</taxon>
        <taxon>Actinomadura</taxon>
    </lineage>
</organism>
<evidence type="ECO:0000256" key="3">
    <source>
        <dbReference type="ARBA" id="ARBA00012438"/>
    </source>
</evidence>
<dbReference type="Gene3D" id="3.30.565.10">
    <property type="entry name" value="Histidine kinase-like ATPase, C-terminal domain"/>
    <property type="match status" value="1"/>
</dbReference>
<keyword evidence="5" id="KW-0808">Transferase</keyword>
<dbReference type="Pfam" id="PF00512">
    <property type="entry name" value="HisKA"/>
    <property type="match status" value="1"/>
</dbReference>
<dbReference type="EC" id="2.7.13.3" evidence="3"/>
<keyword evidence="15" id="KW-1185">Reference proteome</keyword>
<comment type="caution">
    <text evidence="14">The sequence shown here is derived from an EMBL/GenBank/DDBJ whole genome shotgun (WGS) entry which is preliminary data.</text>
</comment>
<dbReference type="InterPro" id="IPR036097">
    <property type="entry name" value="HisK_dim/P_sf"/>
</dbReference>
<evidence type="ECO:0000259" key="12">
    <source>
        <dbReference type="PROSITE" id="PS50109"/>
    </source>
</evidence>
<dbReference type="Proteomes" id="UP000323505">
    <property type="component" value="Unassembled WGS sequence"/>
</dbReference>
<sequence length="467" mass="51535">MDRSRRVRGRGLGEGGRRSGTRYSVRARATLVTVLVSAIVLGLALSLTGRVTRDWFRNRSQNQVERTVQELIFDIDRGRRSDPVPVGRGQADLIQIQTMNGRVIAASPKLRGRPALVVPDDTELINTKVCPDYLDRCVWAYGIRMRMSAYGRNVMVLAASPLPVLTTAWALSLLLSLLLVALLTLIGWWTWRAIGLALEPVSRVQEEMSEIGASNLSRRVPVPHTGGHFRRLANTVNDTLARLEEAASRERRFTSDASHDLRNPIAGLRTRLEGALDDPDDHGLRPAVRAALTDVERLGDIVDDLLELARLDSLAPVPVETLDLARLTRREIERRVPGTPITTRLEPDVHVRASPVRLSRVLNNLLNNAERHARSAIEVLVARDGGQARLEVLDDGSGVPEDERERVFERFSRLPESRGRDPHGTGLGLPIAREIAEVYGGSLTIQDSGSGARFVLTLPLAQDPPAP</sequence>
<dbReference type="InterPro" id="IPR050428">
    <property type="entry name" value="TCS_sensor_his_kinase"/>
</dbReference>
<dbReference type="CDD" id="cd00082">
    <property type="entry name" value="HisKA"/>
    <property type="match status" value="1"/>
</dbReference>
<reference evidence="14 15" key="1">
    <citation type="submission" date="2019-08" db="EMBL/GenBank/DDBJ databases">
        <title>Actinomadura sp. nov. CYP1-5 isolated from mountain soil.</title>
        <authorList>
            <person name="Songsumanus A."/>
            <person name="Kuncharoen N."/>
            <person name="Kudo T."/>
            <person name="Yuki M."/>
            <person name="Igarashi Y."/>
            <person name="Tanasupawat S."/>
        </authorList>
    </citation>
    <scope>NUCLEOTIDE SEQUENCE [LARGE SCALE GENOMIC DNA]</scope>
    <source>
        <strain evidence="14 15">CYP1-5</strain>
    </source>
</reference>
<evidence type="ECO:0000256" key="10">
    <source>
        <dbReference type="ARBA" id="ARBA00023136"/>
    </source>
</evidence>
<dbReference type="InterPro" id="IPR004358">
    <property type="entry name" value="Sig_transdc_His_kin-like_C"/>
</dbReference>
<dbReference type="InterPro" id="IPR003660">
    <property type="entry name" value="HAMP_dom"/>
</dbReference>
<evidence type="ECO:0000256" key="11">
    <source>
        <dbReference type="SAM" id="Phobius"/>
    </source>
</evidence>
<dbReference type="SMART" id="SM00388">
    <property type="entry name" value="HisKA"/>
    <property type="match status" value="1"/>
</dbReference>
<evidence type="ECO:0000313" key="14">
    <source>
        <dbReference type="EMBL" id="TYK49415.1"/>
    </source>
</evidence>
<comment type="subcellular location">
    <subcellularLocation>
        <location evidence="2">Cell membrane</location>
    </subcellularLocation>
</comment>
<evidence type="ECO:0000313" key="15">
    <source>
        <dbReference type="Proteomes" id="UP000323505"/>
    </source>
</evidence>
<evidence type="ECO:0000256" key="5">
    <source>
        <dbReference type="ARBA" id="ARBA00022679"/>
    </source>
</evidence>
<comment type="catalytic activity">
    <reaction evidence="1">
        <text>ATP + protein L-histidine = ADP + protein N-phospho-L-histidine.</text>
        <dbReference type="EC" id="2.7.13.3"/>
    </reaction>
</comment>
<dbReference type="InterPro" id="IPR003594">
    <property type="entry name" value="HATPase_dom"/>
</dbReference>
<dbReference type="SMART" id="SM00304">
    <property type="entry name" value="HAMP"/>
    <property type="match status" value="1"/>
</dbReference>
<dbReference type="PANTHER" id="PTHR45436:SF5">
    <property type="entry name" value="SENSOR HISTIDINE KINASE TRCS"/>
    <property type="match status" value="1"/>
</dbReference>
<keyword evidence="10 11" id="KW-0472">Membrane</keyword>
<dbReference type="SUPFAM" id="SSF47384">
    <property type="entry name" value="Homodimeric domain of signal transducing histidine kinase"/>
    <property type="match status" value="1"/>
</dbReference>
<name>A0A5D3FQM9_9ACTN</name>
<dbReference type="PANTHER" id="PTHR45436">
    <property type="entry name" value="SENSOR HISTIDINE KINASE YKOH"/>
    <property type="match status" value="1"/>
</dbReference>
<evidence type="ECO:0000256" key="7">
    <source>
        <dbReference type="ARBA" id="ARBA00022777"/>
    </source>
</evidence>
<evidence type="ECO:0000256" key="9">
    <source>
        <dbReference type="ARBA" id="ARBA00023012"/>
    </source>
</evidence>
<dbReference type="Gene3D" id="1.10.287.130">
    <property type="match status" value="1"/>
</dbReference>
<evidence type="ECO:0000256" key="6">
    <source>
        <dbReference type="ARBA" id="ARBA00022692"/>
    </source>
</evidence>
<keyword evidence="4" id="KW-0597">Phosphoprotein</keyword>
<dbReference type="PROSITE" id="PS50885">
    <property type="entry name" value="HAMP"/>
    <property type="match status" value="1"/>
</dbReference>
<keyword evidence="8 11" id="KW-1133">Transmembrane helix</keyword>
<dbReference type="SMART" id="SM00387">
    <property type="entry name" value="HATPase_c"/>
    <property type="match status" value="1"/>
</dbReference>
<dbReference type="InterPro" id="IPR003661">
    <property type="entry name" value="HisK_dim/P_dom"/>
</dbReference>
<dbReference type="SUPFAM" id="SSF55874">
    <property type="entry name" value="ATPase domain of HSP90 chaperone/DNA topoisomerase II/histidine kinase"/>
    <property type="match status" value="1"/>
</dbReference>
<dbReference type="CDD" id="cd00075">
    <property type="entry name" value="HATPase"/>
    <property type="match status" value="1"/>
</dbReference>